<feature type="domain" description="Putative plant transposon protein" evidence="1">
    <location>
        <begin position="400"/>
        <end position="535"/>
    </location>
</feature>
<gene>
    <name evidence="2" type="ORF">V6N11_068250</name>
</gene>
<dbReference type="Proteomes" id="UP001396334">
    <property type="component" value="Unassembled WGS sequence"/>
</dbReference>
<comment type="caution">
    <text evidence="2">The sequence shown here is derived from an EMBL/GenBank/DDBJ whole genome shotgun (WGS) entry which is preliminary data.</text>
</comment>
<accession>A0ABR2A558</accession>
<evidence type="ECO:0000313" key="2">
    <source>
        <dbReference type="EMBL" id="KAK8488140.1"/>
    </source>
</evidence>
<dbReference type="EMBL" id="JBBPBN010000361">
    <property type="protein sequence ID" value="KAK8488140.1"/>
    <property type="molecule type" value="Genomic_DNA"/>
</dbReference>
<protein>
    <recommendedName>
        <fullName evidence="1">Putative plant transposon protein domain-containing protein</fullName>
    </recommendedName>
</protein>
<dbReference type="PANTHER" id="PTHR34427">
    <property type="entry name" value="DUF4283 DOMAIN PROTEIN"/>
    <property type="match status" value="1"/>
</dbReference>
<dbReference type="InterPro" id="IPR046796">
    <property type="entry name" value="Transposase_32_dom"/>
</dbReference>
<proteinExistence type="predicted"/>
<dbReference type="Pfam" id="PF20167">
    <property type="entry name" value="Transposase_32"/>
    <property type="match status" value="1"/>
</dbReference>
<sequence>MYGIPVHAWDNRTFENIASLWGDFVRIDGATSAAVSFKRAQALIETDWLCNIDEVINLEVKGDMFEVRVVEIERGAVRFDRDDVLVSESEEIGKRQEEEVQSDKASWRATAVQEGDSRKVQRISEVMFSSCPPKERLIDSQHLAKKLRGRPFDRLGGVLVVWGRGCFTMKESYIGGSFVWLSGRWVQEAWSCEMLGLYAPCNAEGHVTLWNDIRRILQAGGRPWCIIGDFNVVRTIEEQQGMLSLARGPCRSFYGFRTTEFGIMDDQIESYELLLDGLDGRVARGEVEGNVAEERQGLTTQLWRFYRLHESLWRQKSRALWLRQRDHNTRFFPSCCTNSRDPEPYFGGRGLLQEDLNFRVLSAAQAATLDEVFFENEVRPIGMAALVDSELFAVVYALEISSIVWEFYSNLYEPTLKLVFVREDSIPWSVVAINKLLNTGVNKDEHFMFVDSIDDVKLNLMVKDLYVDSAFWLMSSTYNTKVTLDRMCLIHFSINGIKNDVGAIIHKGIVDCADIKKGILSFSSLIMQLCNLKGIQPQENEEMIENKGPIKESTHYFEHCQKGKEKVDAVDDDLLQDSETLIKMQAIETKLVDVTSKSMKLASKIENIDRAQNLFLCDLE</sequence>
<evidence type="ECO:0000313" key="3">
    <source>
        <dbReference type="Proteomes" id="UP001396334"/>
    </source>
</evidence>
<evidence type="ECO:0000259" key="1">
    <source>
        <dbReference type="Pfam" id="PF20167"/>
    </source>
</evidence>
<dbReference type="PANTHER" id="PTHR34427:SF5">
    <property type="entry name" value="DUF4283 DOMAIN-CONTAINING PROTEIN"/>
    <property type="match status" value="1"/>
</dbReference>
<reference evidence="2 3" key="1">
    <citation type="journal article" date="2024" name="G3 (Bethesda)">
        <title>Genome assembly of Hibiscus sabdariffa L. provides insights into metabolisms of medicinal natural products.</title>
        <authorList>
            <person name="Kim T."/>
        </authorList>
    </citation>
    <scope>NUCLEOTIDE SEQUENCE [LARGE SCALE GENOMIC DNA]</scope>
    <source>
        <strain evidence="2">TK-2024</strain>
        <tissue evidence="2">Old leaves</tissue>
    </source>
</reference>
<name>A0ABR2A558_9ROSI</name>
<dbReference type="SUPFAM" id="SSF56219">
    <property type="entry name" value="DNase I-like"/>
    <property type="match status" value="1"/>
</dbReference>
<dbReference type="InterPro" id="IPR036691">
    <property type="entry name" value="Endo/exonu/phosph_ase_sf"/>
</dbReference>
<organism evidence="2 3">
    <name type="scientific">Hibiscus sabdariffa</name>
    <name type="common">roselle</name>
    <dbReference type="NCBI Taxonomy" id="183260"/>
    <lineage>
        <taxon>Eukaryota</taxon>
        <taxon>Viridiplantae</taxon>
        <taxon>Streptophyta</taxon>
        <taxon>Embryophyta</taxon>
        <taxon>Tracheophyta</taxon>
        <taxon>Spermatophyta</taxon>
        <taxon>Magnoliopsida</taxon>
        <taxon>eudicotyledons</taxon>
        <taxon>Gunneridae</taxon>
        <taxon>Pentapetalae</taxon>
        <taxon>rosids</taxon>
        <taxon>malvids</taxon>
        <taxon>Malvales</taxon>
        <taxon>Malvaceae</taxon>
        <taxon>Malvoideae</taxon>
        <taxon>Hibiscus</taxon>
    </lineage>
</organism>
<keyword evidence="3" id="KW-1185">Reference proteome</keyword>